<dbReference type="OrthoDB" id="10039566at2759"/>
<reference evidence="3" key="1">
    <citation type="submission" date="2021-11" db="EMBL/GenBank/DDBJ databases">
        <authorList>
            <person name="Herlambang A."/>
            <person name="Guo Y."/>
            <person name="Takashima Y."/>
            <person name="Nishizawa T."/>
        </authorList>
    </citation>
    <scope>NUCLEOTIDE SEQUENCE</scope>
    <source>
        <strain evidence="3">E1425</strain>
    </source>
</reference>
<feature type="transmembrane region" description="Helical" evidence="2">
    <location>
        <begin position="47"/>
        <end position="71"/>
    </location>
</feature>
<reference evidence="3" key="2">
    <citation type="journal article" date="2022" name="Microbiol. Resour. Announc.">
        <title>Whole-Genome Sequence of Entomortierella parvispora E1425, a Mucoromycotan Fungus Associated with Burkholderiaceae-Related Endosymbiotic Bacteria.</title>
        <authorList>
            <person name="Herlambang A."/>
            <person name="Guo Y."/>
            <person name="Takashima Y."/>
            <person name="Narisawa K."/>
            <person name="Ohta H."/>
            <person name="Nishizawa T."/>
        </authorList>
    </citation>
    <scope>NUCLEOTIDE SEQUENCE</scope>
    <source>
        <strain evidence="3">E1425</strain>
    </source>
</reference>
<organism evidence="3 4">
    <name type="scientific">Entomortierella parvispora</name>
    <dbReference type="NCBI Taxonomy" id="205924"/>
    <lineage>
        <taxon>Eukaryota</taxon>
        <taxon>Fungi</taxon>
        <taxon>Fungi incertae sedis</taxon>
        <taxon>Mucoromycota</taxon>
        <taxon>Mortierellomycotina</taxon>
        <taxon>Mortierellomycetes</taxon>
        <taxon>Mortierellales</taxon>
        <taxon>Mortierellaceae</taxon>
        <taxon>Entomortierella</taxon>
    </lineage>
</organism>
<dbReference type="Pfam" id="PF12505">
    <property type="entry name" value="DUF3712"/>
    <property type="match status" value="4"/>
</dbReference>
<comment type="caution">
    <text evidence="3">The sequence shown here is derived from an EMBL/GenBank/DDBJ whole genome shotgun (WGS) entry which is preliminary data.</text>
</comment>
<evidence type="ECO:0000256" key="1">
    <source>
        <dbReference type="SAM" id="MobiDB-lite"/>
    </source>
</evidence>
<name>A0A9P3HFT2_9FUNG</name>
<sequence>MATHNGTPSTEVENLPYDERDEDYQEFEEYDEVTKPQTRPFYKRRKYWIFCAIMTVIIVAVAVPIALFVILPKIAQTILNKSSMSFNSIQITNPTNSSMTMAMDGKLGNTGPFSATIVFPQPIDVYYNDTLLGSMMLPDTKVSGGSGSLIAGSSFSINDQAAFGAFSADMMNNAEFTWVLKSQITLKALGRTVNNLSLNKALVVKGMGGFPDVKILKFDLPSDAAPGQGINLVIDTQMNNPSPIGVTLGTLVLDIAFNGTQLGQVTATDASITGGAPSILNLTGTMVPQTTPEGLATLSALFSAYIGGNNSITTARGVSVLPDGVNEVGWLSAGLKSMVLNVGLQAPGPLSIIKSISLGAMGMNWTNTDAYAPLANSPGVVAGFQMPFGFSINVTQVQNNMAVIYNNKTIANLNSAEWGPAVTTSGANGTAINFALPPTPFAILPDCHPDFDSFVNELTVGSSQAFGVSGTAGTVALTPVGEVRITGIPFTSDVSLAGLQGLKTQPTVINSLEVIGGLPTGLQIALNLTMVNPSELSIDTGVGDTAVVTFTMEYEGDNVGTVIFPTLDLVPGQNIRTAGALFTPTGTAGGQALLQQYMTNQVSTVSIFGSNSSSGIAPLAAGLKDIQLQSNMPGNPAQLLLGTSLTILDNTGVTGVAMASVTVNNPFGTGLTIKSIKSTVNYNGRALGSIDLPSTTISVGAMTQQASQPLPLTMNLAIDSLISLMVDQAKVNNLNAAPIEALGQMASDPTVQIPSSVFAGFNLPTFVTAAMQNLKVDVTMTVDVLVGEYATSLTLTQNGVPTATDDTILKLLPIVGTPIAQSIVNLATMSFSSVMINSPAETDFTTNINGLIANTGPFDADITFPSGSTVSWVNGGSTSSIGLISMPTVSATADVGAVLQLVDVPFHVTSSANMGAFVGYSLQAESFDWEVSATNMTVIAMGAPIPGISMNKTVTLKGFNGLKGLVISKYDLPSNDPDGIHLVLNATLPNPSNVGIDMGTVQFTNIFEGQNVGFVQTVGLSLQPNAETPVSMEGTLTKQTTEAGLNALGDMFRLALNGGSPNLIVKGESVTPASGPVSWLTSAFSTLTMNVSLPSLGKINIITGISLKNMTLDFTGPNPYSVMTSSSDIEATYYIPFSFPLSITQVAENMNIQLPQGSNVANLQLPLGAATTVSQGLLQTTYENQPLNVNDDAHAMFDAFSKVLTTGPAVDFYLAGTADTVAETAAGAITIPGIAVSVPSNLTGMNLNAGGASITNVTITGGTSEYLVINQNVVLQNPSGLTVKVGQVSFDVGYAGNAMGKAVVANMVLVPGTNTLPAVFELAPTNTQVRDAFLSGYIAGATFTLNIAGASDSTTVTSLQEAMASVAMQSSITGVADVLIPEGSHAEPGLLNMLQLTQPRTTPVQVMMYNPFDAELYIQSMSANCVWEGNNFGVVDQAVGLTIPPKSSVLSPSVTMTSPAGLDFLSILFPFMLTYPSLLIGDVVPVPFQINSTIVALVGGPNGYLGNVEYNQASAIFNVQVGGDVPQSALPTTSSSATATGSASTSIAASAVPSATAPATTEAAATTTEAAATTTAHASAEPTTSSTPEKSASAAPLAKRQSTSTSTGVTDGSAPASMDPDVVEAWLKAVINNLAVQEGLAAPYPVV</sequence>
<evidence type="ECO:0000313" key="4">
    <source>
        <dbReference type="Proteomes" id="UP000827284"/>
    </source>
</evidence>
<feature type="region of interest" description="Disordered" evidence="1">
    <location>
        <begin position="1558"/>
        <end position="1616"/>
    </location>
</feature>
<dbReference type="Proteomes" id="UP000827284">
    <property type="component" value="Unassembled WGS sequence"/>
</dbReference>
<keyword evidence="2" id="KW-1133">Transmembrane helix</keyword>
<dbReference type="GO" id="GO:0000329">
    <property type="term" value="C:fungal-type vacuole membrane"/>
    <property type="evidence" value="ECO:0007669"/>
    <property type="project" value="InterPro"/>
</dbReference>
<protein>
    <submittedName>
        <fullName evidence="3">Uncharacterized protein</fullName>
    </submittedName>
</protein>
<evidence type="ECO:0000256" key="2">
    <source>
        <dbReference type="SAM" id="Phobius"/>
    </source>
</evidence>
<keyword evidence="2" id="KW-0472">Membrane</keyword>
<evidence type="ECO:0000313" key="3">
    <source>
        <dbReference type="EMBL" id="GJJ75771.1"/>
    </source>
</evidence>
<dbReference type="PANTHER" id="PTHR35895:SF1">
    <property type="entry name" value="LIPID-BINDING SERUM GLYCOPROTEIN C-TERMINAL DOMAIN-CONTAINING PROTEIN"/>
    <property type="match status" value="1"/>
</dbReference>
<dbReference type="EMBL" id="BQFW01000011">
    <property type="protein sequence ID" value="GJJ75771.1"/>
    <property type="molecule type" value="Genomic_DNA"/>
</dbReference>
<dbReference type="PANTHER" id="PTHR35895">
    <property type="entry name" value="CHROMOSOME 16, WHOLE GENOME SHOTGUN SEQUENCE"/>
    <property type="match status" value="1"/>
</dbReference>
<proteinExistence type="predicted"/>
<dbReference type="InterPro" id="IPR022185">
    <property type="entry name" value="DUF3712"/>
</dbReference>
<feature type="compositionally biased region" description="Low complexity" evidence="1">
    <location>
        <begin position="1558"/>
        <end position="1613"/>
    </location>
</feature>
<dbReference type="InterPro" id="IPR046368">
    <property type="entry name" value="Tag1"/>
</dbReference>
<gene>
    <name evidence="3" type="ORF">EMPS_08129</name>
</gene>
<accession>A0A9P3HFT2</accession>
<keyword evidence="4" id="KW-1185">Reference proteome</keyword>
<keyword evidence="2" id="KW-0812">Transmembrane</keyword>